<dbReference type="EMBL" id="MU006735">
    <property type="protein sequence ID" value="KAF2623632.1"/>
    <property type="molecule type" value="Genomic_DNA"/>
</dbReference>
<keyword evidence="2" id="KW-1185">Reference proteome</keyword>
<evidence type="ECO:0000313" key="2">
    <source>
        <dbReference type="Proteomes" id="UP000799754"/>
    </source>
</evidence>
<sequence length="150" mass="16698">MLDWVTQVHAFNVHQPDLEPFALAKEIPHAPNTVHGHMARTATLPGRPKKQSGPTGFENSQDVACGGTRERCTIIATLRPDYQLYGPGGLVAMLFLLCISKRRHDEVGMLACHVVSEATYVLRRDIEHLTAGQNTETMKLSSRFEARTDF</sequence>
<comment type="caution">
    <text evidence="1">The sequence shown here is derived from an EMBL/GenBank/DDBJ whole genome shotgun (WGS) entry which is preliminary data.</text>
</comment>
<reference evidence="1" key="1">
    <citation type="journal article" date="2020" name="Stud. Mycol.">
        <title>101 Dothideomycetes genomes: a test case for predicting lifestyles and emergence of pathogens.</title>
        <authorList>
            <person name="Haridas S."/>
            <person name="Albert R."/>
            <person name="Binder M."/>
            <person name="Bloem J."/>
            <person name="Labutti K."/>
            <person name="Salamov A."/>
            <person name="Andreopoulos B."/>
            <person name="Baker S."/>
            <person name="Barry K."/>
            <person name="Bills G."/>
            <person name="Bluhm B."/>
            <person name="Cannon C."/>
            <person name="Castanera R."/>
            <person name="Culley D."/>
            <person name="Daum C."/>
            <person name="Ezra D."/>
            <person name="Gonzalez J."/>
            <person name="Henrissat B."/>
            <person name="Kuo A."/>
            <person name="Liang C."/>
            <person name="Lipzen A."/>
            <person name="Lutzoni F."/>
            <person name="Magnuson J."/>
            <person name="Mondo S."/>
            <person name="Nolan M."/>
            <person name="Ohm R."/>
            <person name="Pangilinan J."/>
            <person name="Park H.-J."/>
            <person name="Ramirez L."/>
            <person name="Alfaro M."/>
            <person name="Sun H."/>
            <person name="Tritt A."/>
            <person name="Yoshinaga Y."/>
            <person name="Zwiers L.-H."/>
            <person name="Turgeon B."/>
            <person name="Goodwin S."/>
            <person name="Spatafora J."/>
            <person name="Crous P."/>
            <person name="Grigoriev I."/>
        </authorList>
    </citation>
    <scope>NUCLEOTIDE SEQUENCE</scope>
    <source>
        <strain evidence="1">CBS 525.71</strain>
    </source>
</reference>
<organism evidence="1 2">
    <name type="scientific">Macroventuria anomochaeta</name>
    <dbReference type="NCBI Taxonomy" id="301207"/>
    <lineage>
        <taxon>Eukaryota</taxon>
        <taxon>Fungi</taxon>
        <taxon>Dikarya</taxon>
        <taxon>Ascomycota</taxon>
        <taxon>Pezizomycotina</taxon>
        <taxon>Dothideomycetes</taxon>
        <taxon>Pleosporomycetidae</taxon>
        <taxon>Pleosporales</taxon>
        <taxon>Pleosporineae</taxon>
        <taxon>Didymellaceae</taxon>
        <taxon>Macroventuria</taxon>
    </lineage>
</organism>
<proteinExistence type="predicted"/>
<gene>
    <name evidence="1" type="ORF">BU25DRAFT_171709</name>
</gene>
<dbReference type="Proteomes" id="UP000799754">
    <property type="component" value="Unassembled WGS sequence"/>
</dbReference>
<accession>A0ACB6RRS8</accession>
<protein>
    <submittedName>
        <fullName evidence="1">Uncharacterized protein</fullName>
    </submittedName>
</protein>
<evidence type="ECO:0000313" key="1">
    <source>
        <dbReference type="EMBL" id="KAF2623632.1"/>
    </source>
</evidence>
<name>A0ACB6RRS8_9PLEO</name>